<dbReference type="RefSeq" id="WP_053592527.1">
    <property type="nucleotide sequence ID" value="NZ_CP067341.1"/>
</dbReference>
<feature type="transmembrane region" description="Helical" evidence="1">
    <location>
        <begin position="7"/>
        <end position="29"/>
    </location>
</feature>
<dbReference type="Proteomes" id="UP000596049">
    <property type="component" value="Chromosome"/>
</dbReference>
<proteinExistence type="predicted"/>
<dbReference type="EMBL" id="CP067341">
    <property type="protein sequence ID" value="QQP10442.1"/>
    <property type="molecule type" value="Genomic_DNA"/>
</dbReference>
<evidence type="ECO:0000313" key="2">
    <source>
        <dbReference type="EMBL" id="QQP10442.1"/>
    </source>
</evidence>
<keyword evidence="3" id="KW-1185">Reference proteome</keyword>
<feature type="transmembrane region" description="Helical" evidence="1">
    <location>
        <begin position="35"/>
        <end position="56"/>
    </location>
</feature>
<evidence type="ECO:0000313" key="3">
    <source>
        <dbReference type="Proteomes" id="UP000596049"/>
    </source>
</evidence>
<organism evidence="2 3">
    <name type="scientific">Lysinibacillus agricola</name>
    <dbReference type="NCBI Taxonomy" id="2590012"/>
    <lineage>
        <taxon>Bacteria</taxon>
        <taxon>Bacillati</taxon>
        <taxon>Bacillota</taxon>
        <taxon>Bacilli</taxon>
        <taxon>Bacillales</taxon>
        <taxon>Bacillaceae</taxon>
        <taxon>Lysinibacillus</taxon>
    </lineage>
</organism>
<reference evidence="2 3" key="1">
    <citation type="submission" date="2020-01" db="EMBL/GenBank/DDBJ databases">
        <authorList>
            <person name="Liu G."/>
            <person name="Liu B."/>
        </authorList>
    </citation>
    <scope>NUCLEOTIDE SEQUENCE [LARGE SCALE GENOMIC DNA]</scope>
    <source>
        <strain evidence="2 3">FJAT-51161</strain>
    </source>
</reference>
<protein>
    <submittedName>
        <fullName evidence="2">Uncharacterized protein</fullName>
    </submittedName>
</protein>
<gene>
    <name evidence="2" type="ORF">FJQ98_14210</name>
</gene>
<evidence type="ECO:0000256" key="1">
    <source>
        <dbReference type="SAM" id="Phobius"/>
    </source>
</evidence>
<keyword evidence="1" id="KW-0472">Membrane</keyword>
<name>A0ABX7AMH6_9BACI</name>
<keyword evidence="1" id="KW-1133">Transmembrane helix</keyword>
<sequence length="195" mass="22191">MKEIAEWFVIALTSLISLIILGMVFIEFGAIDTTLVAGIIAFVGAIIGGFLTLLGVRKTIKNGNEIESYKIFVEQYQASLKATRMFIDATNVLIKNYNECEESYNELLEKLIEKFNEFEGILDSATLSTDFFYNSIVEYYDFLTGQQDEVNDDGFLSGLEGYKEFEPKTDKCITILKEELKRLREEILNNNPSKI</sequence>
<keyword evidence="1" id="KW-0812">Transmembrane</keyword>
<accession>A0ABX7AMH6</accession>